<dbReference type="InterPro" id="IPR053802">
    <property type="entry name" value="DUF6950"/>
</dbReference>
<accession>A0ABU4W554</accession>
<dbReference type="EMBL" id="JAVRAD010000026">
    <property type="protein sequence ID" value="MDX8332886.1"/>
    <property type="molecule type" value="Genomic_DNA"/>
</dbReference>
<sequence length="148" mass="16145">MGKERIMMPLVRKKDWRACFAAEIDRIKRTPFAWGSHDCGPGLAANLVLAVTGVDCAAQFRGEYNDPLSGARLMKDAGFDNLAEMVAAMLPEYDHPSEARIADVAAMKVDGVFGYALGVIDYERVFVLTETGIGTVDRSEIARAFKVG</sequence>
<keyword evidence="3" id="KW-1185">Reference proteome</keyword>
<protein>
    <recommendedName>
        <fullName evidence="1">DUF6950 domain-containing protein</fullName>
    </recommendedName>
</protein>
<comment type="caution">
    <text evidence="2">The sequence shown here is derived from an EMBL/GenBank/DDBJ whole genome shotgun (WGS) entry which is preliminary data.</text>
</comment>
<proteinExistence type="predicted"/>
<evidence type="ECO:0000259" key="1">
    <source>
        <dbReference type="Pfam" id="PF22262"/>
    </source>
</evidence>
<gene>
    <name evidence="2" type="ORF">RMS29_27185</name>
</gene>
<dbReference type="Pfam" id="PF22262">
    <property type="entry name" value="DUF6950"/>
    <property type="match status" value="1"/>
</dbReference>
<organism evidence="2 3">
    <name type="scientific">Agrobacterium rosae</name>
    <dbReference type="NCBI Taxonomy" id="1972867"/>
    <lineage>
        <taxon>Bacteria</taxon>
        <taxon>Pseudomonadati</taxon>
        <taxon>Pseudomonadota</taxon>
        <taxon>Alphaproteobacteria</taxon>
        <taxon>Hyphomicrobiales</taxon>
        <taxon>Rhizobiaceae</taxon>
        <taxon>Rhizobium/Agrobacterium group</taxon>
        <taxon>Agrobacterium</taxon>
    </lineage>
</organism>
<dbReference type="RefSeq" id="WP_320188909.1">
    <property type="nucleotide sequence ID" value="NZ_CP192772.1"/>
</dbReference>
<evidence type="ECO:0000313" key="2">
    <source>
        <dbReference type="EMBL" id="MDX8332886.1"/>
    </source>
</evidence>
<name>A0ABU4W554_9HYPH</name>
<feature type="domain" description="DUF6950" evidence="1">
    <location>
        <begin position="12"/>
        <end position="147"/>
    </location>
</feature>
<reference evidence="2" key="1">
    <citation type="journal article" date="2023" name="Phytobiomes J">
        <title>Deciphering the key players within the bacterial microbiota associated with aerial crown gall tumors on rhododendron: Insights into the gallobiome.</title>
        <authorList>
            <person name="Kuzmanovic N."/>
            <person name="Nesme J."/>
            <person name="Wolf J."/>
            <person name="Neumann-Schaal M."/>
            <person name="Petersen J."/>
            <person name="Fernandez-Gnecco G."/>
            <person name="Sproeer C."/>
            <person name="Bunk B."/>
            <person name="Overmann J."/>
            <person name="Sorensen S.J."/>
            <person name="Idczak E."/>
            <person name="Smalla K."/>
        </authorList>
    </citation>
    <scope>NUCLEOTIDE SEQUENCE [LARGE SCALE GENOMIC DNA]</scope>
    <source>
        <strain evidence="2">Rho-14.1</strain>
    </source>
</reference>
<evidence type="ECO:0000313" key="3">
    <source>
        <dbReference type="Proteomes" id="UP001277561"/>
    </source>
</evidence>
<dbReference type="Proteomes" id="UP001277561">
    <property type="component" value="Unassembled WGS sequence"/>
</dbReference>